<accession>A0A1X7V699</accession>
<protein>
    <recommendedName>
        <fullName evidence="1">TTF-type domain-containing protein</fullName>
    </recommendedName>
</protein>
<name>A0A1X7V699_AMPQE</name>
<organism evidence="2">
    <name type="scientific">Amphimedon queenslandica</name>
    <name type="common">Sponge</name>
    <dbReference type="NCBI Taxonomy" id="400682"/>
    <lineage>
        <taxon>Eukaryota</taxon>
        <taxon>Metazoa</taxon>
        <taxon>Porifera</taxon>
        <taxon>Demospongiae</taxon>
        <taxon>Heteroscleromorpha</taxon>
        <taxon>Haplosclerida</taxon>
        <taxon>Niphatidae</taxon>
        <taxon>Amphimedon</taxon>
    </lineage>
</organism>
<feature type="domain" description="TTF-type" evidence="1">
    <location>
        <begin position="11"/>
        <end position="114"/>
    </location>
</feature>
<dbReference type="Pfam" id="PF14291">
    <property type="entry name" value="DUF4371"/>
    <property type="match status" value="1"/>
</dbReference>
<dbReference type="InParanoid" id="A0A1X7V699"/>
<dbReference type="PANTHER" id="PTHR45749:SF21">
    <property type="entry name" value="DUF4371 DOMAIN-CONTAINING PROTEIN"/>
    <property type="match status" value="1"/>
</dbReference>
<proteinExistence type="predicted"/>
<dbReference type="InterPro" id="IPR025398">
    <property type="entry name" value="DUF4371"/>
</dbReference>
<dbReference type="EnsemblMetazoa" id="Aqu2.1.35800_001">
    <property type="protein sequence ID" value="Aqu2.1.35800_001"/>
    <property type="gene ID" value="Aqu2.1.35800"/>
</dbReference>
<dbReference type="OMA" id="HRHENTK"/>
<dbReference type="eggNOG" id="ENOG502SNB2">
    <property type="taxonomic scope" value="Eukaryota"/>
</dbReference>
<evidence type="ECO:0000259" key="1">
    <source>
        <dbReference type="SMART" id="SM00597"/>
    </source>
</evidence>
<dbReference type="InterPro" id="IPR006580">
    <property type="entry name" value="Znf_TTF"/>
</dbReference>
<dbReference type="PANTHER" id="PTHR45749">
    <property type="match status" value="1"/>
</dbReference>
<dbReference type="AlphaFoldDB" id="A0A1X7V699"/>
<dbReference type="SMART" id="SM00597">
    <property type="entry name" value="ZnF_TTF"/>
    <property type="match status" value="1"/>
</dbReference>
<sequence length="364" mass="41825">MTYPKSGSGGKKRCFQSKWFSLAVCKEWLEYSLRADAMFCFSCHNFATQNDVNKMGWIVNGVQGTNWKNATRAIKKHSTTSFHVHSMKSWKCYLEQTPVDYLLNDQRISELSRRQQEIDFNRKVVHRILEIIILLSIDNLSFPGHQESESICNRGNFLAIVHHQAKYDFVIKEHLENSKKNCHYLSPEIQNEFISLLANAVVDKIVTQVEQAKYFTLLLDETSDVSREEQVSFILRYVNSFGAIVEHFIAVTSVKQTDHKTLTLATKETFQKYGLSLKDLRGQGYNGAANMSGHYAGVQAMICKENSKAIYMHCHAHILNLVLVESCNKNNFTCNFFGDIQSVYTFINGNTKRHTIFIDMQKTE</sequence>
<dbReference type="OrthoDB" id="1739706at2759"/>
<evidence type="ECO:0000313" key="2">
    <source>
        <dbReference type="EnsemblMetazoa" id="Aqu2.1.35800_001"/>
    </source>
</evidence>
<dbReference type="STRING" id="400682.A0A1X7V699"/>
<reference evidence="2" key="1">
    <citation type="submission" date="2017-05" db="UniProtKB">
        <authorList>
            <consortium name="EnsemblMetazoa"/>
        </authorList>
    </citation>
    <scope>IDENTIFICATION</scope>
</reference>